<evidence type="ECO:0000256" key="1">
    <source>
        <dbReference type="SAM" id="SignalP"/>
    </source>
</evidence>
<evidence type="ECO:0000313" key="3">
    <source>
        <dbReference type="Proteomes" id="UP000542973"/>
    </source>
</evidence>
<organism evidence="2 3">
    <name type="scientific">Cupriavidus gilardii</name>
    <dbReference type="NCBI Taxonomy" id="82541"/>
    <lineage>
        <taxon>Bacteria</taxon>
        <taxon>Pseudomonadati</taxon>
        <taxon>Pseudomonadota</taxon>
        <taxon>Betaproteobacteria</taxon>
        <taxon>Burkholderiales</taxon>
        <taxon>Burkholderiaceae</taxon>
        <taxon>Cupriavidus</taxon>
    </lineage>
</organism>
<keyword evidence="1" id="KW-0732">Signal</keyword>
<gene>
    <name evidence="2" type="ORF">HLB16_26280</name>
</gene>
<reference evidence="2 3" key="1">
    <citation type="submission" date="2020-05" db="EMBL/GenBank/DDBJ databases">
        <title>MicrobeNet Type strains.</title>
        <authorList>
            <person name="Nicholson A.C."/>
        </authorList>
    </citation>
    <scope>NUCLEOTIDE SEQUENCE [LARGE SCALE GENOMIC DNA]</scope>
    <source>
        <strain evidence="2 3">ATCC 700815</strain>
    </source>
</reference>
<feature type="signal peptide" evidence="1">
    <location>
        <begin position="1"/>
        <end position="18"/>
    </location>
</feature>
<proteinExistence type="predicted"/>
<dbReference type="AlphaFoldDB" id="A0A849BEI0"/>
<feature type="chain" id="PRO_5032897935" description="DUF1311 domain-containing protein" evidence="1">
    <location>
        <begin position="19"/>
        <end position="217"/>
    </location>
</feature>
<dbReference type="RefSeq" id="WP_144425983.1">
    <property type="nucleotide sequence ID" value="NZ_BAAAEB010000040.1"/>
</dbReference>
<evidence type="ECO:0008006" key="4">
    <source>
        <dbReference type="Google" id="ProtNLM"/>
    </source>
</evidence>
<sequence>MKKLVLLVSLLSPLASQAALTDEQGQALMEQLISSSRTCSKAKIDDKQGRLACEQAQNLEKQLFAGGWCYSPQTRRYAPCDPGYRDFLDDVFARRKTAHREVIWAYPLSPVAISELLPLSSFPVRFYPERPCRLQLANARNMRHMEQTVGSSTYEGCYWRILGNKIGTVILAGGTPNYDTFHDSSVVVTKLGKNGTHVMVVDRLMTLEQIRTSISRD</sequence>
<dbReference type="EMBL" id="JABEMD010000101">
    <property type="protein sequence ID" value="NNH14350.1"/>
    <property type="molecule type" value="Genomic_DNA"/>
</dbReference>
<evidence type="ECO:0000313" key="2">
    <source>
        <dbReference type="EMBL" id="NNH14350.1"/>
    </source>
</evidence>
<comment type="caution">
    <text evidence="2">The sequence shown here is derived from an EMBL/GenBank/DDBJ whole genome shotgun (WGS) entry which is preliminary data.</text>
</comment>
<dbReference type="Proteomes" id="UP000542973">
    <property type="component" value="Unassembled WGS sequence"/>
</dbReference>
<protein>
    <recommendedName>
        <fullName evidence="4">DUF1311 domain-containing protein</fullName>
    </recommendedName>
</protein>
<name>A0A849BEI0_9BURK</name>
<accession>A0A849BEI0</accession>